<evidence type="ECO:0000313" key="1">
    <source>
        <dbReference type="EMBL" id="KAL1261070.1"/>
    </source>
</evidence>
<comment type="caution">
    <text evidence="1">The sequence shown here is derived from an EMBL/GenBank/DDBJ whole genome shotgun (WGS) entry which is preliminary data.</text>
</comment>
<sequence length="74" mass="7816">MNPQQGAPLFSKWTPTFCAARAEEGLVLLIGAAADCQFTLRSADTGDISDQTSSYPVAEQFIPVGFSFGDNTVG</sequence>
<dbReference type="Proteomes" id="UP001558613">
    <property type="component" value="Unassembled WGS sequence"/>
</dbReference>
<proteinExistence type="predicted"/>
<keyword evidence="2" id="KW-1185">Reference proteome</keyword>
<name>A0ABR3M8W4_9TELE</name>
<evidence type="ECO:0000313" key="2">
    <source>
        <dbReference type="Proteomes" id="UP001558613"/>
    </source>
</evidence>
<reference evidence="1 2" key="1">
    <citation type="submission" date="2023-09" db="EMBL/GenBank/DDBJ databases">
        <authorList>
            <person name="Wang M."/>
        </authorList>
    </citation>
    <scope>NUCLEOTIDE SEQUENCE [LARGE SCALE GENOMIC DNA]</scope>
    <source>
        <strain evidence="1">GT-2023</strain>
        <tissue evidence="1">Liver</tissue>
    </source>
</reference>
<gene>
    <name evidence="1" type="ORF">QQF64_008897</name>
</gene>
<dbReference type="EMBL" id="JAYMGO010000015">
    <property type="protein sequence ID" value="KAL1261070.1"/>
    <property type="molecule type" value="Genomic_DNA"/>
</dbReference>
<organism evidence="1 2">
    <name type="scientific">Cirrhinus molitorella</name>
    <name type="common">mud carp</name>
    <dbReference type="NCBI Taxonomy" id="172907"/>
    <lineage>
        <taxon>Eukaryota</taxon>
        <taxon>Metazoa</taxon>
        <taxon>Chordata</taxon>
        <taxon>Craniata</taxon>
        <taxon>Vertebrata</taxon>
        <taxon>Euteleostomi</taxon>
        <taxon>Actinopterygii</taxon>
        <taxon>Neopterygii</taxon>
        <taxon>Teleostei</taxon>
        <taxon>Ostariophysi</taxon>
        <taxon>Cypriniformes</taxon>
        <taxon>Cyprinidae</taxon>
        <taxon>Labeoninae</taxon>
        <taxon>Labeonini</taxon>
        <taxon>Cirrhinus</taxon>
    </lineage>
</organism>
<protein>
    <submittedName>
        <fullName evidence="1">Uncharacterized protein</fullName>
    </submittedName>
</protein>
<accession>A0ABR3M8W4</accession>